<evidence type="ECO:0000313" key="2">
    <source>
        <dbReference type="EMBL" id="NDJ94056.1"/>
    </source>
</evidence>
<dbReference type="Pfam" id="PF00923">
    <property type="entry name" value="TAL_FSA"/>
    <property type="match status" value="1"/>
</dbReference>
<sequence>MTLLFSLVQAVACANVGVDLISPFVGRISDWYKNAKGLKIEHVEDDPGVLSVQKIFSYYKKFGVQTIVMGASFRNIDQIKALTGIDALTISYVIIPLKPNNKTSYFNCFIYSSFE</sequence>
<proteinExistence type="predicted"/>
<dbReference type="GO" id="GO:0004801">
    <property type="term" value="F:transaldolase activity"/>
    <property type="evidence" value="ECO:0007669"/>
    <property type="project" value="TreeGrafter"/>
</dbReference>
<evidence type="ECO:0000256" key="1">
    <source>
        <dbReference type="ARBA" id="ARBA00023270"/>
    </source>
</evidence>
<dbReference type="PANTHER" id="PTHR10683:SF18">
    <property type="entry name" value="TRANSALDOLASE"/>
    <property type="match status" value="1"/>
</dbReference>
<dbReference type="InterPro" id="IPR001585">
    <property type="entry name" value="TAL/FSA"/>
</dbReference>
<dbReference type="InterPro" id="IPR013785">
    <property type="entry name" value="Aldolase_TIM"/>
</dbReference>
<organism evidence="2">
    <name type="scientific">Henneguya salminicola</name>
    <name type="common">Myxosporean</name>
    <dbReference type="NCBI Taxonomy" id="69463"/>
    <lineage>
        <taxon>Eukaryota</taxon>
        <taxon>Metazoa</taxon>
        <taxon>Cnidaria</taxon>
        <taxon>Myxozoa</taxon>
        <taxon>Myxosporea</taxon>
        <taxon>Bivalvulida</taxon>
        <taxon>Platysporina</taxon>
        <taxon>Myxobolidae</taxon>
        <taxon>Henneguya</taxon>
    </lineage>
</organism>
<dbReference type="UniPathway" id="UPA00115">
    <property type="reaction ID" value="UER00414"/>
</dbReference>
<accession>A0A6G3MJG2</accession>
<dbReference type="PANTHER" id="PTHR10683">
    <property type="entry name" value="TRANSALDOLASE"/>
    <property type="match status" value="1"/>
</dbReference>
<dbReference type="EMBL" id="GHBP01006283">
    <property type="protein sequence ID" value="NDJ94056.1"/>
    <property type="molecule type" value="Transcribed_RNA"/>
</dbReference>
<dbReference type="Gene3D" id="3.20.20.70">
    <property type="entry name" value="Aldolase class I"/>
    <property type="match status" value="1"/>
</dbReference>
<dbReference type="SUPFAM" id="SSF51569">
    <property type="entry name" value="Aldolase"/>
    <property type="match status" value="1"/>
</dbReference>
<dbReference type="AlphaFoldDB" id="A0A6G3MJG2"/>
<name>A0A6G3MJG2_HENSL</name>
<reference evidence="2" key="1">
    <citation type="submission" date="2018-11" db="EMBL/GenBank/DDBJ databases">
        <title>Henneguya salminicola genome and transcriptome.</title>
        <authorList>
            <person name="Yahalomi D."/>
            <person name="Atkinson S.D."/>
            <person name="Neuhof M."/>
            <person name="Chang E.S."/>
            <person name="Philippe H."/>
            <person name="Cartwright P."/>
            <person name="Bartholomew J.L."/>
            <person name="Huchon D."/>
        </authorList>
    </citation>
    <scope>NUCLEOTIDE SEQUENCE</scope>
    <source>
        <strain evidence="2">Hz1</strain>
        <tissue evidence="2">Whole</tissue>
    </source>
</reference>
<dbReference type="GO" id="GO:0005975">
    <property type="term" value="P:carbohydrate metabolic process"/>
    <property type="evidence" value="ECO:0007669"/>
    <property type="project" value="InterPro"/>
</dbReference>
<keyword evidence="1" id="KW-0704">Schiff base</keyword>
<protein>
    <submittedName>
        <fullName evidence="2">Transaldolase (Trinotate prediction)</fullName>
    </submittedName>
</protein>
<dbReference type="GO" id="GO:0009052">
    <property type="term" value="P:pentose-phosphate shunt, non-oxidative branch"/>
    <property type="evidence" value="ECO:0007669"/>
    <property type="project" value="TreeGrafter"/>
</dbReference>